<dbReference type="Proteomes" id="UP000321272">
    <property type="component" value="Chromosome"/>
</dbReference>
<dbReference type="OrthoDB" id="9813509at2"/>
<comment type="function">
    <text evidence="8">Toxic component of a toxin-antitoxin (TA) system. An RNase.</text>
</comment>
<evidence type="ECO:0000256" key="4">
    <source>
        <dbReference type="ARBA" id="ARBA00022723"/>
    </source>
</evidence>
<keyword evidence="5 8" id="KW-0378">Hydrolase</keyword>
<keyword evidence="2 8" id="KW-1277">Toxin-antitoxin system</keyword>
<proteinExistence type="inferred from homology"/>
<sequence>MLGDTDVLIWNLRGNEQAAERLDDMRGFAVSAVTYMELVQGLRNKQEQQQLRRAMRYWEVELVHLHEGISARAAFLVESYALSHGMQMADAVIAATALELGITLLTANDRHYRHIDGLKIEIFRP</sequence>
<evidence type="ECO:0000256" key="2">
    <source>
        <dbReference type="ARBA" id="ARBA00022649"/>
    </source>
</evidence>
<protein>
    <recommendedName>
        <fullName evidence="8">Ribonuclease VapC</fullName>
        <shortName evidence="8">RNase VapC</shortName>
        <ecNumber evidence="8">3.1.-.-</ecNumber>
    </recommendedName>
    <alternativeName>
        <fullName evidence="8">Toxin VapC</fullName>
    </alternativeName>
</protein>
<dbReference type="EMBL" id="CP042382">
    <property type="protein sequence ID" value="QEA37846.1"/>
    <property type="molecule type" value="Genomic_DNA"/>
</dbReference>
<evidence type="ECO:0000256" key="1">
    <source>
        <dbReference type="ARBA" id="ARBA00001946"/>
    </source>
</evidence>
<keyword evidence="11" id="KW-1185">Reference proteome</keyword>
<dbReference type="GO" id="GO:0016787">
    <property type="term" value="F:hydrolase activity"/>
    <property type="evidence" value="ECO:0007669"/>
    <property type="project" value="UniProtKB-KW"/>
</dbReference>
<dbReference type="CDD" id="cd18741">
    <property type="entry name" value="PIN_VapC4-5_FitB-like"/>
    <property type="match status" value="1"/>
</dbReference>
<dbReference type="GO" id="GO:0000287">
    <property type="term" value="F:magnesium ion binding"/>
    <property type="evidence" value="ECO:0007669"/>
    <property type="project" value="UniProtKB-UniRule"/>
</dbReference>
<evidence type="ECO:0000256" key="8">
    <source>
        <dbReference type="HAMAP-Rule" id="MF_00265"/>
    </source>
</evidence>
<reference evidence="10 11" key="1">
    <citation type="submission" date="2019-06" db="EMBL/GenBank/DDBJ databases">
        <title>Genome analyses of bacteria isolated from kimchi.</title>
        <authorList>
            <person name="Lee S."/>
            <person name="Ahn S."/>
            <person name="Roh S."/>
        </authorList>
    </citation>
    <scope>NUCLEOTIDE SEQUENCE [LARGE SCALE GENOMIC DNA]</scope>
    <source>
        <strain evidence="10 11">CBA4606</strain>
    </source>
</reference>
<evidence type="ECO:0000256" key="5">
    <source>
        <dbReference type="ARBA" id="ARBA00022801"/>
    </source>
</evidence>
<accession>A0A5B8SM85</accession>
<organism evidence="10 11">
    <name type="scientific">Pistricoccus aurantiacus</name>
    <dbReference type="NCBI Taxonomy" id="1883414"/>
    <lineage>
        <taxon>Bacteria</taxon>
        <taxon>Pseudomonadati</taxon>
        <taxon>Pseudomonadota</taxon>
        <taxon>Gammaproteobacteria</taxon>
        <taxon>Oceanospirillales</taxon>
        <taxon>Halomonadaceae</taxon>
        <taxon>Pistricoccus</taxon>
    </lineage>
</organism>
<dbReference type="InterPro" id="IPR029060">
    <property type="entry name" value="PIN-like_dom_sf"/>
</dbReference>
<evidence type="ECO:0000256" key="6">
    <source>
        <dbReference type="ARBA" id="ARBA00022842"/>
    </source>
</evidence>
<dbReference type="PANTHER" id="PTHR33653:SF1">
    <property type="entry name" value="RIBONUCLEASE VAPC2"/>
    <property type="match status" value="1"/>
</dbReference>
<dbReference type="InterPro" id="IPR002716">
    <property type="entry name" value="PIN_dom"/>
</dbReference>
<evidence type="ECO:0000313" key="11">
    <source>
        <dbReference type="Proteomes" id="UP000321272"/>
    </source>
</evidence>
<evidence type="ECO:0000259" key="9">
    <source>
        <dbReference type="Pfam" id="PF01850"/>
    </source>
</evidence>
<dbReference type="KEGG" id="paur:FGL86_01350"/>
<evidence type="ECO:0000256" key="7">
    <source>
        <dbReference type="ARBA" id="ARBA00038093"/>
    </source>
</evidence>
<dbReference type="PANTHER" id="PTHR33653">
    <property type="entry name" value="RIBONUCLEASE VAPC2"/>
    <property type="match status" value="1"/>
</dbReference>
<dbReference type="RefSeq" id="WP_147182915.1">
    <property type="nucleotide sequence ID" value="NZ_CP042382.1"/>
</dbReference>
<keyword evidence="4 8" id="KW-0479">Metal-binding</keyword>
<dbReference type="AlphaFoldDB" id="A0A5B8SM85"/>
<evidence type="ECO:0000313" key="10">
    <source>
        <dbReference type="EMBL" id="QEA37846.1"/>
    </source>
</evidence>
<feature type="binding site" evidence="8">
    <location>
        <position position="90"/>
    </location>
    <ligand>
        <name>Mg(2+)</name>
        <dbReference type="ChEBI" id="CHEBI:18420"/>
    </ligand>
</feature>
<keyword evidence="3 8" id="KW-0540">Nuclease</keyword>
<dbReference type="GO" id="GO:0090729">
    <property type="term" value="F:toxin activity"/>
    <property type="evidence" value="ECO:0007669"/>
    <property type="project" value="UniProtKB-KW"/>
</dbReference>
<name>A0A5B8SM85_9GAMM</name>
<dbReference type="GO" id="GO:0004540">
    <property type="term" value="F:RNA nuclease activity"/>
    <property type="evidence" value="ECO:0007669"/>
    <property type="project" value="InterPro"/>
</dbReference>
<dbReference type="Gene3D" id="3.40.50.1010">
    <property type="entry name" value="5'-nuclease"/>
    <property type="match status" value="1"/>
</dbReference>
<comment type="cofactor">
    <cofactor evidence="1 8">
        <name>Mg(2+)</name>
        <dbReference type="ChEBI" id="CHEBI:18420"/>
    </cofactor>
</comment>
<dbReference type="HAMAP" id="MF_00265">
    <property type="entry name" value="VapC_Nob1"/>
    <property type="match status" value="1"/>
</dbReference>
<dbReference type="InterPro" id="IPR050556">
    <property type="entry name" value="Type_II_TA_system_RNase"/>
</dbReference>
<feature type="binding site" evidence="8">
    <location>
        <position position="4"/>
    </location>
    <ligand>
        <name>Mg(2+)</name>
        <dbReference type="ChEBI" id="CHEBI:18420"/>
    </ligand>
</feature>
<comment type="similarity">
    <text evidence="7 8">Belongs to the PINc/VapC protein family.</text>
</comment>
<dbReference type="InterPro" id="IPR022907">
    <property type="entry name" value="VapC_family"/>
</dbReference>
<dbReference type="Pfam" id="PF01850">
    <property type="entry name" value="PIN"/>
    <property type="match status" value="1"/>
</dbReference>
<keyword evidence="6 8" id="KW-0460">Magnesium</keyword>
<dbReference type="SUPFAM" id="SSF88723">
    <property type="entry name" value="PIN domain-like"/>
    <property type="match status" value="1"/>
</dbReference>
<evidence type="ECO:0000256" key="3">
    <source>
        <dbReference type="ARBA" id="ARBA00022722"/>
    </source>
</evidence>
<keyword evidence="8" id="KW-0800">Toxin</keyword>
<feature type="domain" description="PIN" evidence="9">
    <location>
        <begin position="4"/>
        <end position="116"/>
    </location>
</feature>
<dbReference type="EC" id="3.1.-.-" evidence="8"/>
<gene>
    <name evidence="8" type="primary">vapC</name>
    <name evidence="10" type="ORF">FGL86_01350</name>
</gene>